<evidence type="ECO:0000259" key="1">
    <source>
        <dbReference type="PROSITE" id="PS50206"/>
    </source>
</evidence>
<evidence type="ECO:0000313" key="3">
    <source>
        <dbReference type="Proteomes" id="UP000254792"/>
    </source>
</evidence>
<dbReference type="RefSeq" id="WP_115558386.1">
    <property type="nucleotide sequence ID" value="NZ_CP031376.1"/>
</dbReference>
<dbReference type="InterPro" id="IPR050229">
    <property type="entry name" value="GlpE_sulfurtransferase"/>
</dbReference>
<dbReference type="KEGG" id="salx:SALLE_v1c08220"/>
<dbReference type="PANTHER" id="PTHR43031:SF16">
    <property type="entry name" value="OXIDOREDUCTASE"/>
    <property type="match status" value="1"/>
</dbReference>
<dbReference type="AlphaFoldDB" id="A0A345Z4G3"/>
<dbReference type="Gene3D" id="3.40.250.10">
    <property type="entry name" value="Rhodanese-like domain"/>
    <property type="match status" value="1"/>
</dbReference>
<accession>A0A345Z4G3</accession>
<name>A0A345Z4G3_9MOLU</name>
<keyword evidence="3" id="KW-1185">Reference proteome</keyword>
<dbReference type="Pfam" id="PF00581">
    <property type="entry name" value="Rhodanese"/>
    <property type="match status" value="1"/>
</dbReference>
<dbReference type="EMBL" id="CP031376">
    <property type="protein sequence ID" value="AXK51492.1"/>
    <property type="molecule type" value="Genomic_DNA"/>
</dbReference>
<gene>
    <name evidence="2" type="ORF">SALLE_v1c08220</name>
</gene>
<sequence>MRSISFDEYLKIQDTARTIDVRTASEVKTLLKFNWAENIYVDDLIRNFKTYFPDKNQLIVTVCNAGNRSGQAAQFLQENGYQNAYVLTGGIYNYFRNKK</sequence>
<dbReference type="Proteomes" id="UP000254792">
    <property type="component" value="Chromosome"/>
</dbReference>
<dbReference type="CDD" id="cd00158">
    <property type="entry name" value="RHOD"/>
    <property type="match status" value="1"/>
</dbReference>
<dbReference type="PANTHER" id="PTHR43031">
    <property type="entry name" value="FAD-DEPENDENT OXIDOREDUCTASE"/>
    <property type="match status" value="1"/>
</dbReference>
<organism evidence="2 3">
    <name type="scientific">Spiroplasma alleghenense</name>
    <dbReference type="NCBI Taxonomy" id="216931"/>
    <lineage>
        <taxon>Bacteria</taxon>
        <taxon>Bacillati</taxon>
        <taxon>Mycoplasmatota</taxon>
        <taxon>Mollicutes</taxon>
        <taxon>Entomoplasmatales</taxon>
        <taxon>Spiroplasmataceae</taxon>
        <taxon>Spiroplasma</taxon>
    </lineage>
</organism>
<dbReference type="SUPFAM" id="SSF52821">
    <property type="entry name" value="Rhodanese/Cell cycle control phosphatase"/>
    <property type="match status" value="1"/>
</dbReference>
<protein>
    <recommendedName>
        <fullName evidence="1">Rhodanese domain-containing protein</fullName>
    </recommendedName>
</protein>
<proteinExistence type="predicted"/>
<feature type="domain" description="Rhodanese" evidence="1">
    <location>
        <begin position="12"/>
        <end position="99"/>
    </location>
</feature>
<evidence type="ECO:0000313" key="2">
    <source>
        <dbReference type="EMBL" id="AXK51492.1"/>
    </source>
</evidence>
<dbReference type="InterPro" id="IPR036873">
    <property type="entry name" value="Rhodanese-like_dom_sf"/>
</dbReference>
<dbReference type="OrthoDB" id="399039at2"/>
<dbReference type="PROSITE" id="PS50206">
    <property type="entry name" value="RHODANESE_3"/>
    <property type="match status" value="1"/>
</dbReference>
<dbReference type="InterPro" id="IPR001763">
    <property type="entry name" value="Rhodanese-like_dom"/>
</dbReference>
<reference evidence="2 3" key="1">
    <citation type="submission" date="2018-07" db="EMBL/GenBank/DDBJ databases">
        <title>Complete genome sequence of Spiroplasma alleghenense PLHS-1 (ATCC 51752).</title>
        <authorList>
            <person name="Chou L."/>
            <person name="Lee T.-Y."/>
            <person name="Tsai Y.-M."/>
            <person name="Kuo C.-H."/>
        </authorList>
    </citation>
    <scope>NUCLEOTIDE SEQUENCE [LARGE SCALE GENOMIC DNA]</scope>
    <source>
        <strain evidence="2 3">PLHS-1</strain>
    </source>
</reference>